<reference evidence="2 3" key="1">
    <citation type="submission" date="2015-10" db="EMBL/GenBank/DDBJ databases">
        <title>Draft genome of Bosea thiooxidans.</title>
        <authorList>
            <person name="Wang X."/>
        </authorList>
    </citation>
    <scope>NUCLEOTIDE SEQUENCE [LARGE SCALE GENOMIC DNA]</scope>
    <source>
        <strain evidence="2 3">CGMCC 9174</strain>
    </source>
</reference>
<dbReference type="AlphaFoldDB" id="A0A0Q3I467"/>
<dbReference type="PROSITE" id="PS51186">
    <property type="entry name" value="GNAT"/>
    <property type="match status" value="1"/>
</dbReference>
<dbReference type="SUPFAM" id="SSF55729">
    <property type="entry name" value="Acyl-CoA N-acyltransferases (Nat)"/>
    <property type="match status" value="1"/>
</dbReference>
<dbReference type="CDD" id="cd04301">
    <property type="entry name" value="NAT_SF"/>
    <property type="match status" value="1"/>
</dbReference>
<dbReference type="EMBL" id="LMAR01000045">
    <property type="protein sequence ID" value="KQK29735.1"/>
    <property type="molecule type" value="Genomic_DNA"/>
</dbReference>
<dbReference type="InterPro" id="IPR000182">
    <property type="entry name" value="GNAT_dom"/>
</dbReference>
<proteinExistence type="predicted"/>
<organism evidence="2 3">
    <name type="scientific">Bosea thiooxidans</name>
    <dbReference type="NCBI Taxonomy" id="53254"/>
    <lineage>
        <taxon>Bacteria</taxon>
        <taxon>Pseudomonadati</taxon>
        <taxon>Pseudomonadota</taxon>
        <taxon>Alphaproteobacteria</taxon>
        <taxon>Hyphomicrobiales</taxon>
        <taxon>Boseaceae</taxon>
        <taxon>Bosea</taxon>
    </lineage>
</organism>
<dbReference type="Pfam" id="PF00583">
    <property type="entry name" value="Acetyltransf_1"/>
    <property type="match status" value="1"/>
</dbReference>
<accession>A0A0Q3I467</accession>
<sequence length="140" mass="15310">MTPQIVLTDAEDAAFREVLSNGLKGYNDEKIGRHDRQPLAIRVCDPETGEPIGGLAGRTSLGVLFIDTVYLPKSLRGTGVGSRILAMAEEEGRKRGCSKAVLFTISFQAPEFYKKLGWQVFGEIAPKPPGATRIYLTKEL</sequence>
<gene>
    <name evidence="2" type="ORF">ARD30_05120</name>
</gene>
<dbReference type="RefSeq" id="WP_055728884.1">
    <property type="nucleotide sequence ID" value="NZ_LMAR01000045.1"/>
</dbReference>
<dbReference type="InterPro" id="IPR016181">
    <property type="entry name" value="Acyl_CoA_acyltransferase"/>
</dbReference>
<dbReference type="Gene3D" id="3.40.630.30">
    <property type="match status" value="1"/>
</dbReference>
<comment type="caution">
    <text evidence="2">The sequence shown here is derived from an EMBL/GenBank/DDBJ whole genome shotgun (WGS) entry which is preliminary data.</text>
</comment>
<evidence type="ECO:0000313" key="3">
    <source>
        <dbReference type="Proteomes" id="UP000051562"/>
    </source>
</evidence>
<keyword evidence="2" id="KW-0808">Transferase</keyword>
<evidence type="ECO:0000313" key="2">
    <source>
        <dbReference type="EMBL" id="KQK29735.1"/>
    </source>
</evidence>
<evidence type="ECO:0000259" key="1">
    <source>
        <dbReference type="PROSITE" id="PS51186"/>
    </source>
</evidence>
<name>A0A0Q3I467_9HYPH</name>
<dbReference type="GO" id="GO:0016747">
    <property type="term" value="F:acyltransferase activity, transferring groups other than amino-acyl groups"/>
    <property type="evidence" value="ECO:0007669"/>
    <property type="project" value="InterPro"/>
</dbReference>
<feature type="domain" description="N-acetyltransferase" evidence="1">
    <location>
        <begin position="5"/>
        <end position="140"/>
    </location>
</feature>
<dbReference type="STRING" id="53254.SAMN05660750_00238"/>
<keyword evidence="3" id="KW-1185">Reference proteome</keyword>
<dbReference type="Proteomes" id="UP000051562">
    <property type="component" value="Unassembled WGS sequence"/>
</dbReference>
<protein>
    <submittedName>
        <fullName evidence="2">GCN5 family acetyltransferase</fullName>
    </submittedName>
</protein>